<gene>
    <name evidence="2" type="ORF">M0638_13840</name>
</gene>
<organism evidence="2 3">
    <name type="scientific">Roseomonas acroporae</name>
    <dbReference type="NCBI Taxonomy" id="2937791"/>
    <lineage>
        <taxon>Bacteria</taxon>
        <taxon>Pseudomonadati</taxon>
        <taxon>Pseudomonadota</taxon>
        <taxon>Alphaproteobacteria</taxon>
        <taxon>Acetobacterales</taxon>
        <taxon>Roseomonadaceae</taxon>
        <taxon>Roseomonas</taxon>
    </lineage>
</organism>
<comment type="caution">
    <text evidence="2">The sequence shown here is derived from an EMBL/GenBank/DDBJ whole genome shotgun (WGS) entry which is preliminary data.</text>
</comment>
<reference evidence="2" key="1">
    <citation type="submission" date="2022-04" db="EMBL/GenBank/DDBJ databases">
        <title>Roseomonas acroporae sp. nov., isolated from coral Acropora digitifera.</title>
        <authorList>
            <person name="Sun H."/>
        </authorList>
    </citation>
    <scope>NUCLEOTIDE SEQUENCE</scope>
    <source>
        <strain evidence="2">NAR14</strain>
    </source>
</reference>
<keyword evidence="3" id="KW-1185">Reference proteome</keyword>
<accession>A0A9X1Y9B6</accession>
<protein>
    <submittedName>
        <fullName evidence="2">Uncharacterized protein</fullName>
    </submittedName>
</protein>
<keyword evidence="1" id="KW-1133">Transmembrane helix</keyword>
<evidence type="ECO:0000313" key="2">
    <source>
        <dbReference type="EMBL" id="MCK8785467.1"/>
    </source>
</evidence>
<keyword evidence="1" id="KW-0472">Membrane</keyword>
<keyword evidence="1" id="KW-0812">Transmembrane</keyword>
<name>A0A9X1Y9B6_9PROT</name>
<feature type="transmembrane region" description="Helical" evidence="1">
    <location>
        <begin position="48"/>
        <end position="69"/>
    </location>
</feature>
<sequence>MALLLLAGLAGWAAQPPAEAPAMRAERLACEAAPGVPTCPPEPTPDAGLLLAAGGLGLLGIASLAAAALPRRRVPA</sequence>
<dbReference type="EMBL" id="JALPRX010000057">
    <property type="protein sequence ID" value="MCK8785467.1"/>
    <property type="molecule type" value="Genomic_DNA"/>
</dbReference>
<evidence type="ECO:0000256" key="1">
    <source>
        <dbReference type="SAM" id="Phobius"/>
    </source>
</evidence>
<evidence type="ECO:0000313" key="3">
    <source>
        <dbReference type="Proteomes" id="UP001139516"/>
    </source>
</evidence>
<dbReference type="RefSeq" id="WP_248667585.1">
    <property type="nucleotide sequence ID" value="NZ_JALPRX010000057.1"/>
</dbReference>
<proteinExistence type="predicted"/>
<dbReference type="AlphaFoldDB" id="A0A9X1Y9B6"/>
<dbReference type="Proteomes" id="UP001139516">
    <property type="component" value="Unassembled WGS sequence"/>
</dbReference>